<dbReference type="Gene3D" id="3.90.170.10">
    <property type="entry name" value="Adenylosuccinate Synthetase, subunit A, domain 3"/>
    <property type="match status" value="1"/>
</dbReference>
<comment type="caution">
    <text evidence="10">Lacks conserved residue(s) required for the propagation of feature annotation.</text>
</comment>
<feature type="binding site" evidence="10">
    <location>
        <position position="498"/>
    </location>
    <ligand>
        <name>IMP</name>
        <dbReference type="ChEBI" id="CHEBI:58053"/>
        <note>ligand shared between dimeric partners</note>
    </ligand>
</feature>
<dbReference type="GO" id="GO:0005525">
    <property type="term" value="F:GTP binding"/>
    <property type="evidence" value="ECO:0007669"/>
    <property type="project" value="UniProtKB-UniRule"/>
</dbReference>
<dbReference type="PANTHER" id="PTHR11846">
    <property type="entry name" value="ADENYLOSUCCINATE SYNTHETASE"/>
    <property type="match status" value="1"/>
</dbReference>
<feature type="domain" description="Prokaryotic-type class I peptide chain release factors" evidence="13">
    <location>
        <begin position="227"/>
        <end position="243"/>
    </location>
</feature>
<evidence type="ECO:0000256" key="12">
    <source>
        <dbReference type="RuleBase" id="RU000520"/>
    </source>
</evidence>
<dbReference type="NCBIfam" id="NF001859">
    <property type="entry name" value="PRK00591.1"/>
    <property type="match status" value="1"/>
</dbReference>
<keyword evidence="5 10" id="KW-0547">Nucleotide-binding</keyword>
<evidence type="ECO:0000313" key="14">
    <source>
        <dbReference type="EMBL" id="KAK3605145.1"/>
    </source>
</evidence>
<reference evidence="14" key="1">
    <citation type="journal article" date="2021" name="Genome Biol. Evol.">
        <title>A High-Quality Reference Genome for a Parasitic Bivalve with Doubly Uniparental Inheritance (Bivalvia: Unionida).</title>
        <authorList>
            <person name="Smith C.H."/>
        </authorList>
    </citation>
    <scope>NUCLEOTIDE SEQUENCE</scope>
    <source>
        <strain evidence="14">CHS0354</strain>
    </source>
</reference>
<dbReference type="GO" id="GO:0004019">
    <property type="term" value="F:adenylosuccinate synthase activity"/>
    <property type="evidence" value="ECO:0007669"/>
    <property type="project" value="UniProtKB-UniRule"/>
</dbReference>
<dbReference type="PROSITE" id="PS00513">
    <property type="entry name" value="ADENYLOSUCCIN_SYN_2"/>
    <property type="match status" value="1"/>
</dbReference>
<keyword evidence="3 10" id="KW-0436">Ligase</keyword>
<dbReference type="FunFam" id="3.30.70.1660:FF:000002">
    <property type="entry name" value="Peptide chain release factor 1"/>
    <property type="match status" value="1"/>
</dbReference>
<comment type="subunit">
    <text evidence="2 10">Homodimer.</text>
</comment>
<evidence type="ECO:0000256" key="6">
    <source>
        <dbReference type="ARBA" id="ARBA00022755"/>
    </source>
</evidence>
<dbReference type="NCBIfam" id="TIGR00019">
    <property type="entry name" value="prfA"/>
    <property type="match status" value="1"/>
</dbReference>
<dbReference type="FunFam" id="1.10.300.10:FF:000001">
    <property type="entry name" value="Adenylosuccinate synthetase"/>
    <property type="match status" value="1"/>
</dbReference>
<dbReference type="Gene3D" id="3.30.160.20">
    <property type="match status" value="1"/>
</dbReference>
<dbReference type="NCBIfam" id="NF002223">
    <property type="entry name" value="PRK01117.1"/>
    <property type="match status" value="1"/>
</dbReference>
<dbReference type="SMART" id="SM00937">
    <property type="entry name" value="PCRF"/>
    <property type="match status" value="1"/>
</dbReference>
<feature type="binding site" evidence="10">
    <location>
        <begin position="686"/>
        <end position="688"/>
    </location>
    <ligand>
        <name>GTP</name>
        <dbReference type="ChEBI" id="CHEBI:37565"/>
    </ligand>
</feature>
<dbReference type="PANTHER" id="PTHR11846:SF0">
    <property type="entry name" value="ADENYLOSUCCINATE SYNTHETASE"/>
    <property type="match status" value="1"/>
</dbReference>
<evidence type="ECO:0000256" key="3">
    <source>
        <dbReference type="ARBA" id="ARBA00022598"/>
    </source>
</evidence>
<feature type="binding site" evidence="10">
    <location>
        <begin position="654"/>
        <end position="660"/>
    </location>
    <ligand>
        <name>substrate</name>
    </ligand>
</feature>
<reference evidence="14" key="2">
    <citation type="journal article" date="2021" name="Genome Biol. Evol.">
        <title>Developing a high-quality reference genome for a parasitic bivalve with doubly uniparental inheritance (Bivalvia: Unionida).</title>
        <authorList>
            <person name="Smith C.H."/>
        </authorList>
    </citation>
    <scope>NUCLEOTIDE SEQUENCE</scope>
    <source>
        <strain evidence="14">CHS0354</strain>
        <tissue evidence="14">Mantle</tissue>
    </source>
</reference>
<comment type="caution">
    <text evidence="14">The sequence shown here is derived from an EMBL/GenBank/DDBJ whole genome shotgun (WGS) entry which is preliminary data.</text>
</comment>
<feature type="binding site" evidence="10">
    <location>
        <position position="660"/>
    </location>
    <ligand>
        <name>GTP</name>
        <dbReference type="ChEBI" id="CHEBI:37565"/>
    </ligand>
</feature>
<name>A0AAE0W9G2_9BIVA</name>
<dbReference type="GO" id="GO:0044208">
    <property type="term" value="P:'de novo' AMP biosynthetic process"/>
    <property type="evidence" value="ECO:0007669"/>
    <property type="project" value="UniProtKB-UniRule"/>
</dbReference>
<comment type="function">
    <text evidence="12">Plays an important role in the de novo pathway of purine nucleotide biosynthesis.</text>
</comment>
<dbReference type="SUPFAM" id="SSF52540">
    <property type="entry name" value="P-loop containing nucleoside triphosphate hydrolases"/>
    <property type="match status" value="1"/>
</dbReference>
<evidence type="ECO:0000256" key="4">
    <source>
        <dbReference type="ARBA" id="ARBA00022723"/>
    </source>
</evidence>
<dbReference type="GO" id="GO:0000287">
    <property type="term" value="F:magnesium ion binding"/>
    <property type="evidence" value="ECO:0007669"/>
    <property type="project" value="UniProtKB-UniRule"/>
</dbReference>
<dbReference type="Pfam" id="PF03462">
    <property type="entry name" value="PCRF"/>
    <property type="match status" value="1"/>
</dbReference>
<feature type="binding site" evidence="10">
    <location>
        <position position="484"/>
    </location>
    <ligand>
        <name>IMP</name>
        <dbReference type="ChEBI" id="CHEBI:58053"/>
    </ligand>
</feature>
<dbReference type="Pfam" id="PF00472">
    <property type="entry name" value="RF-1"/>
    <property type="match status" value="1"/>
</dbReference>
<feature type="binding site" evidence="10">
    <location>
        <position position="368"/>
    </location>
    <ligand>
        <name>Mg(2+)</name>
        <dbReference type="ChEBI" id="CHEBI:18420"/>
    </ligand>
</feature>
<feature type="binding site" evidence="10">
    <location>
        <position position="579"/>
    </location>
    <ligand>
        <name>IMP</name>
        <dbReference type="ChEBI" id="CHEBI:58053"/>
    </ligand>
</feature>
<feature type="binding site" evidence="10">
    <location>
        <position position="658"/>
    </location>
    <ligand>
        <name>IMP</name>
        <dbReference type="ChEBI" id="CHEBI:58053"/>
    </ligand>
</feature>
<dbReference type="Gene3D" id="1.10.300.10">
    <property type="entry name" value="Adenylosuccinate Synthetase, subunit A, domain 2"/>
    <property type="match status" value="1"/>
</dbReference>
<dbReference type="HAMAP" id="MF_00011">
    <property type="entry name" value="Adenylosucc_synth"/>
    <property type="match status" value="1"/>
</dbReference>
<dbReference type="Proteomes" id="UP001195483">
    <property type="component" value="Unassembled WGS sequence"/>
</dbReference>
<feature type="binding site" evidence="10">
    <location>
        <begin position="367"/>
        <end position="373"/>
    </location>
    <ligand>
        <name>GTP</name>
        <dbReference type="ChEBI" id="CHEBI:37565"/>
    </ligand>
</feature>
<evidence type="ECO:0000256" key="8">
    <source>
        <dbReference type="ARBA" id="ARBA00022917"/>
    </source>
</evidence>
<dbReference type="InterPro" id="IPR042111">
    <property type="entry name" value="Adenylosuccinate_synth_dom3"/>
</dbReference>
<feature type="binding site" evidence="10">
    <location>
        <position position="594"/>
    </location>
    <ligand>
        <name>IMP</name>
        <dbReference type="ChEBI" id="CHEBI:58053"/>
    </ligand>
</feature>
<dbReference type="InterPro" id="IPR004373">
    <property type="entry name" value="RF-1"/>
</dbReference>
<feature type="binding site" evidence="10">
    <location>
        <begin position="395"/>
        <end position="397"/>
    </location>
    <ligand>
        <name>GTP</name>
        <dbReference type="ChEBI" id="CHEBI:37565"/>
    </ligand>
</feature>
<dbReference type="InterPro" id="IPR018220">
    <property type="entry name" value="Adenylosuccin_syn_GTP-bd"/>
</dbReference>
<dbReference type="AlphaFoldDB" id="A0AAE0W9G2"/>
<keyword evidence="10" id="KW-0963">Cytoplasm</keyword>
<gene>
    <name evidence="14" type="ORF">CHS0354_000814</name>
</gene>
<dbReference type="NCBIfam" id="TIGR00184">
    <property type="entry name" value="purA"/>
    <property type="match status" value="1"/>
</dbReference>
<comment type="cofactor">
    <cofactor evidence="10">
        <name>Mg(2+)</name>
        <dbReference type="ChEBI" id="CHEBI:18420"/>
    </cofactor>
    <text evidence="10">Binds 1 Mg(2+) ion per subunit.</text>
</comment>
<proteinExistence type="inferred from homology"/>
<dbReference type="GO" id="GO:0005737">
    <property type="term" value="C:cytoplasm"/>
    <property type="evidence" value="ECO:0007669"/>
    <property type="project" value="UniProtKB-SubCell"/>
</dbReference>
<evidence type="ECO:0000313" key="15">
    <source>
        <dbReference type="Proteomes" id="UP001195483"/>
    </source>
</evidence>
<dbReference type="FunFam" id="3.30.160.20:FF:000004">
    <property type="entry name" value="Peptide chain release factor 1"/>
    <property type="match status" value="1"/>
</dbReference>
<dbReference type="EC" id="6.3.4.4" evidence="10 12"/>
<evidence type="ECO:0000256" key="2">
    <source>
        <dbReference type="ARBA" id="ARBA00011738"/>
    </source>
</evidence>
<comment type="pathway">
    <text evidence="10 12">Purine metabolism; AMP biosynthesis via de novo pathway; AMP from IMP: step 1/2.</text>
</comment>
<evidence type="ECO:0000259" key="13">
    <source>
        <dbReference type="PROSITE" id="PS00745"/>
    </source>
</evidence>
<dbReference type="EMBL" id="JAEAOA010000085">
    <property type="protein sequence ID" value="KAK3605145.1"/>
    <property type="molecule type" value="Genomic_DNA"/>
</dbReference>
<feature type="active site" description="Proton donor" evidence="10">
    <location>
        <position position="396"/>
    </location>
</feature>
<keyword evidence="6 10" id="KW-0658">Purine biosynthesis</keyword>
<dbReference type="GO" id="GO:0046040">
    <property type="term" value="P:IMP metabolic process"/>
    <property type="evidence" value="ECO:0007669"/>
    <property type="project" value="TreeGrafter"/>
</dbReference>
<accession>A0AAE0W9G2</accession>
<comment type="similarity">
    <text evidence="10 12">Belongs to the adenylosuccinate synthetase family.</text>
</comment>
<keyword evidence="9 10" id="KW-0342">GTP-binding</keyword>
<dbReference type="CDD" id="cd03108">
    <property type="entry name" value="AdSS"/>
    <property type="match status" value="1"/>
</dbReference>
<protein>
    <recommendedName>
        <fullName evidence="10 12">Adenylosuccinate synthetase</fullName>
        <shortName evidence="10">AMPSase</shortName>
        <shortName evidence="10">AdSS</shortName>
        <ecNumber evidence="10 12">6.3.4.4</ecNumber>
    </recommendedName>
    <alternativeName>
        <fullName evidence="10">IMP--aspartate ligase</fullName>
    </alternativeName>
</protein>
<comment type="similarity">
    <text evidence="1">Belongs to the prokaryotic/mitochondrial release factor family.</text>
</comment>
<dbReference type="InterPro" id="IPR033128">
    <property type="entry name" value="Adenylosuccin_syn_Lys_AS"/>
</dbReference>
<sequence>MFEKLNDVLEKHKELEQRLSESGVVNDLELFKKLNKEYTALKDIVSKFTEYKKIKQAFSDTKALLYEERDPEMKQLAQAEYDALELQIPKLETDMKLLLLPKDEADSRNAVVEIRAGTGGDEASIFAGDLFRLYQRFAERKRWQFQLVDFSEGSGLGGFKEITFLLSGNDVFGTMKFESGVHRVQRVPETEAQGRVHTSAASVAVLPEAEEVDIEIGRDDLTFETYRAGGKGGQNVNKVETAVRVIHKPTGIVAACQEERSQLQNRERAIKMLRTKLYDIKRQQLDKERSELRRSMVSTGDRSAKIRTYNFPQSRITDHRIGFTTHALQQVLDGDLDEIIEALRVHEQTVLLNSTGTASVLIGLQFGDEGKGKLTDYLANRYDIVVRYQGGANAGHTIYINSKKFVLHLIPSGIFNPKCECVIGNGVVIDPESLLTEIQSLEQAGVQIHNRLWISSNAHLILPYHKVLDAATEEIKTNQKIGTTGRGIGPAYVDKYDRIGIRVGDIAHENSFLKKLRHNIQQKNLLLDKIYSVPLIKEEELVQRYMDIRTQLAPFVKNTQLYLISQMEKGKSVLLEGAQGSLLDVDHGTYPFVTSSNPISSGACVGSGIPPTKIKHVLGITKAYVTRVGNGVFPTELYGEVGEHIRLKGKEFGATTGRKRRTGWLDLPALKFAIAINGVTELAVMKLDVLDSLDEIKVCTHYEINGQPINDFPCSQYELEQVSPIYKSFEGWKTPNENARTINELHSHAKAYIQFLEVELNVPITIISVGPERNQTIFV</sequence>
<dbReference type="SUPFAM" id="SSF75620">
    <property type="entry name" value="Release factor"/>
    <property type="match status" value="1"/>
</dbReference>
<keyword evidence="8" id="KW-0648">Protein biosynthesis</keyword>
<dbReference type="InterPro" id="IPR042109">
    <property type="entry name" value="Adenylosuccinate_synth_dom1"/>
</dbReference>
<feature type="binding site" evidence="10">
    <location>
        <begin position="368"/>
        <end position="371"/>
    </location>
    <ligand>
        <name>IMP</name>
        <dbReference type="ChEBI" id="CHEBI:58053"/>
    </ligand>
</feature>
<dbReference type="SMART" id="SM00788">
    <property type="entry name" value="Adenylsucc_synt"/>
    <property type="match status" value="1"/>
</dbReference>
<dbReference type="Gene3D" id="3.40.440.10">
    <property type="entry name" value="Adenylosuccinate Synthetase, subunit A, domain 1"/>
    <property type="match status" value="1"/>
</dbReference>
<dbReference type="InterPro" id="IPR005139">
    <property type="entry name" value="PCRF"/>
</dbReference>
<feature type="binding site" evidence="10">
    <location>
        <begin position="393"/>
        <end position="396"/>
    </location>
    <ligand>
        <name>IMP</name>
        <dbReference type="ChEBI" id="CHEBI:58053"/>
    </ligand>
</feature>
<evidence type="ECO:0000256" key="5">
    <source>
        <dbReference type="ARBA" id="ARBA00022741"/>
    </source>
</evidence>
<dbReference type="InterPro" id="IPR027417">
    <property type="entry name" value="P-loop_NTPase"/>
</dbReference>
<dbReference type="InterPro" id="IPR042110">
    <property type="entry name" value="Adenylosuccinate_synth_dom2"/>
</dbReference>
<keyword evidence="7 10" id="KW-0460">Magnesium</keyword>
<dbReference type="FunFam" id="3.90.170.10:FF:000001">
    <property type="entry name" value="Adenylosuccinate synthetase"/>
    <property type="match status" value="1"/>
</dbReference>
<dbReference type="PROSITE" id="PS00745">
    <property type="entry name" value="RF_PROK_I"/>
    <property type="match status" value="1"/>
</dbReference>
<dbReference type="InterPro" id="IPR000352">
    <property type="entry name" value="Pep_chain_release_fac_I"/>
</dbReference>
<keyword evidence="15" id="KW-1185">Reference proteome</keyword>
<dbReference type="InterPro" id="IPR001114">
    <property type="entry name" value="Adenylosuccinate_synthetase"/>
</dbReference>
<evidence type="ECO:0000256" key="10">
    <source>
        <dbReference type="HAMAP-Rule" id="MF_03125"/>
    </source>
</evidence>
<evidence type="ECO:0000256" key="11">
    <source>
        <dbReference type="PROSITE-ProRule" id="PRU10134"/>
    </source>
</evidence>
<reference evidence="14" key="3">
    <citation type="submission" date="2023-05" db="EMBL/GenBank/DDBJ databases">
        <authorList>
            <person name="Smith C.H."/>
        </authorList>
    </citation>
    <scope>NUCLEOTIDE SEQUENCE</scope>
    <source>
        <strain evidence="14">CHS0354</strain>
        <tissue evidence="14">Mantle</tissue>
    </source>
</reference>
<keyword evidence="4 10" id="KW-0479">Metal-binding</keyword>
<comment type="function">
    <text evidence="10">Plays an important role in the de novo pathway and in the salvage pathway of purine nucleotide biosynthesis. Catalyzes the first commited step in the biosynthesis of AMP from IMP.</text>
</comment>
<dbReference type="Gene3D" id="6.10.140.1950">
    <property type="match status" value="1"/>
</dbReference>
<dbReference type="HAMAP" id="MF_00093">
    <property type="entry name" value="Rel_fac_1"/>
    <property type="match status" value="1"/>
</dbReference>
<evidence type="ECO:0000256" key="9">
    <source>
        <dbReference type="ARBA" id="ARBA00023134"/>
    </source>
</evidence>
<dbReference type="PROSITE" id="PS01266">
    <property type="entry name" value="ADENYLOSUCCIN_SYN_1"/>
    <property type="match status" value="1"/>
</dbReference>
<dbReference type="Pfam" id="PF00709">
    <property type="entry name" value="Adenylsucc_synt"/>
    <property type="match status" value="1"/>
</dbReference>
<feature type="binding site" evidence="10">
    <location>
        <position position="395"/>
    </location>
    <ligand>
        <name>Mg(2+)</name>
        <dbReference type="ChEBI" id="CHEBI:18420"/>
    </ligand>
</feature>
<organism evidence="14 15">
    <name type="scientific">Potamilus streckersoni</name>
    <dbReference type="NCBI Taxonomy" id="2493646"/>
    <lineage>
        <taxon>Eukaryota</taxon>
        <taxon>Metazoa</taxon>
        <taxon>Spiralia</taxon>
        <taxon>Lophotrochozoa</taxon>
        <taxon>Mollusca</taxon>
        <taxon>Bivalvia</taxon>
        <taxon>Autobranchia</taxon>
        <taxon>Heteroconchia</taxon>
        <taxon>Palaeoheterodonta</taxon>
        <taxon>Unionida</taxon>
        <taxon>Unionoidea</taxon>
        <taxon>Unionidae</taxon>
        <taxon>Ambleminae</taxon>
        <taxon>Lampsilini</taxon>
        <taxon>Potamilus</taxon>
    </lineage>
</organism>
<dbReference type="Gene3D" id="3.30.70.1660">
    <property type="match status" value="1"/>
</dbReference>
<comment type="catalytic activity">
    <reaction evidence="10 12">
        <text>IMP + L-aspartate + GTP = N(6)-(1,2-dicarboxyethyl)-AMP + GDP + phosphate + 2 H(+)</text>
        <dbReference type="Rhea" id="RHEA:15753"/>
        <dbReference type="ChEBI" id="CHEBI:15378"/>
        <dbReference type="ChEBI" id="CHEBI:29991"/>
        <dbReference type="ChEBI" id="CHEBI:37565"/>
        <dbReference type="ChEBI" id="CHEBI:43474"/>
        <dbReference type="ChEBI" id="CHEBI:57567"/>
        <dbReference type="ChEBI" id="CHEBI:58053"/>
        <dbReference type="ChEBI" id="CHEBI:58189"/>
        <dbReference type="EC" id="6.3.4.4"/>
    </reaction>
</comment>
<evidence type="ECO:0000256" key="7">
    <source>
        <dbReference type="ARBA" id="ARBA00022842"/>
    </source>
</evidence>
<evidence type="ECO:0000256" key="1">
    <source>
        <dbReference type="ARBA" id="ARBA00010835"/>
    </source>
</evidence>
<feature type="active site" description="Proton acceptor" evidence="10">
    <location>
        <position position="368"/>
    </location>
</feature>
<feature type="active site" evidence="11">
    <location>
        <position position="495"/>
    </location>
</feature>
<dbReference type="GO" id="GO:0016149">
    <property type="term" value="F:translation release factor activity, codon specific"/>
    <property type="evidence" value="ECO:0007669"/>
    <property type="project" value="InterPro"/>
</dbReference>
<dbReference type="InterPro" id="IPR045853">
    <property type="entry name" value="Pep_chain_release_fac_I_sf"/>
</dbReference>
<comment type="subcellular location">
    <subcellularLocation>
        <location evidence="10">Cytoplasm</location>
    </subcellularLocation>
</comment>